<keyword evidence="2" id="KW-1185">Reference proteome</keyword>
<organism evidence="1 2">
    <name type="scientific">Goekera deserti</name>
    <dbReference type="NCBI Taxonomy" id="2497753"/>
    <lineage>
        <taxon>Bacteria</taxon>
        <taxon>Bacillati</taxon>
        <taxon>Actinomycetota</taxon>
        <taxon>Actinomycetes</taxon>
        <taxon>Geodermatophilales</taxon>
        <taxon>Geodermatophilaceae</taxon>
        <taxon>Goekera</taxon>
    </lineage>
</organism>
<gene>
    <name evidence="1" type="ORF">G1H19_19830</name>
</gene>
<dbReference type="RefSeq" id="WP_152727484.1">
    <property type="nucleotide sequence ID" value="NZ_JAABOZ010000001.1"/>
</dbReference>
<sequence length="105" mass="10479">MSLVGAAWGGVLLLRPARVVRAVAPGEPGVPPAVVRVLGARLLAQHALLLARPLPGAVRAGVVLDVLHLASMLPAALVWPRHRRAALASAVSTAVLASAGAAVAG</sequence>
<name>A0A7K3WIA7_9ACTN</name>
<evidence type="ECO:0000313" key="1">
    <source>
        <dbReference type="EMBL" id="NEL56228.1"/>
    </source>
</evidence>
<proteinExistence type="predicted"/>
<evidence type="ECO:0000313" key="2">
    <source>
        <dbReference type="Proteomes" id="UP000470470"/>
    </source>
</evidence>
<accession>A0A7K3WIA7</accession>
<comment type="caution">
    <text evidence="1">The sequence shown here is derived from an EMBL/GenBank/DDBJ whole genome shotgun (WGS) entry which is preliminary data.</text>
</comment>
<reference evidence="1 2" key="1">
    <citation type="submission" date="2020-02" db="EMBL/GenBank/DDBJ databases">
        <title>The whole genome sequence of CPCC 205119.</title>
        <authorList>
            <person name="Jiang Z."/>
        </authorList>
    </citation>
    <scope>NUCLEOTIDE SEQUENCE [LARGE SCALE GENOMIC DNA]</scope>
    <source>
        <strain evidence="1 2">CPCC 205119</strain>
    </source>
</reference>
<dbReference type="Proteomes" id="UP000470470">
    <property type="component" value="Unassembled WGS sequence"/>
</dbReference>
<dbReference type="EMBL" id="JAAGWK010000031">
    <property type="protein sequence ID" value="NEL56228.1"/>
    <property type="molecule type" value="Genomic_DNA"/>
</dbReference>
<protein>
    <submittedName>
        <fullName evidence="1">Uncharacterized protein</fullName>
    </submittedName>
</protein>
<dbReference type="AlphaFoldDB" id="A0A7K3WIA7"/>